<keyword evidence="3" id="KW-1185">Reference proteome</keyword>
<sequence length="69" mass="7761">MSGKFPVQILSSSKLTPTQRERKKDGTKVEGGGKEREEEEEEEKEEKEEKGGMEGNAQTPILFASMMEK</sequence>
<name>A0A0V1L5Q2_9BILA</name>
<accession>A0A0V1L5Q2</accession>
<feature type="compositionally biased region" description="Polar residues" evidence="1">
    <location>
        <begin position="9"/>
        <end position="18"/>
    </location>
</feature>
<feature type="compositionally biased region" description="Basic and acidic residues" evidence="1">
    <location>
        <begin position="19"/>
        <end position="36"/>
    </location>
</feature>
<proteinExistence type="predicted"/>
<evidence type="ECO:0000313" key="2">
    <source>
        <dbReference type="EMBL" id="KRZ54864.1"/>
    </source>
</evidence>
<protein>
    <submittedName>
        <fullName evidence="2">Uncharacterized protein</fullName>
    </submittedName>
</protein>
<dbReference type="AlphaFoldDB" id="A0A0V1L5Q2"/>
<feature type="region of interest" description="Disordered" evidence="1">
    <location>
        <begin position="1"/>
        <end position="69"/>
    </location>
</feature>
<reference evidence="2 3" key="1">
    <citation type="submission" date="2015-05" db="EMBL/GenBank/DDBJ databases">
        <title>Evolution of Trichinella species and genotypes.</title>
        <authorList>
            <person name="Korhonen P.K."/>
            <person name="Edoardo P."/>
            <person name="Giuseppe L.R."/>
            <person name="Gasser R.B."/>
        </authorList>
    </citation>
    <scope>NUCLEOTIDE SEQUENCE [LARGE SCALE GENOMIC DNA]</scope>
    <source>
        <strain evidence="2">ISS10</strain>
    </source>
</reference>
<comment type="caution">
    <text evidence="2">The sequence shown here is derived from an EMBL/GenBank/DDBJ whole genome shotgun (WGS) entry which is preliminary data.</text>
</comment>
<dbReference type="EMBL" id="JYDW01000128">
    <property type="protein sequence ID" value="KRZ54864.1"/>
    <property type="molecule type" value="Genomic_DNA"/>
</dbReference>
<dbReference type="Proteomes" id="UP000054721">
    <property type="component" value="Unassembled WGS sequence"/>
</dbReference>
<gene>
    <name evidence="2" type="ORF">T02_11755</name>
</gene>
<evidence type="ECO:0000256" key="1">
    <source>
        <dbReference type="SAM" id="MobiDB-lite"/>
    </source>
</evidence>
<organism evidence="2 3">
    <name type="scientific">Trichinella nativa</name>
    <dbReference type="NCBI Taxonomy" id="6335"/>
    <lineage>
        <taxon>Eukaryota</taxon>
        <taxon>Metazoa</taxon>
        <taxon>Ecdysozoa</taxon>
        <taxon>Nematoda</taxon>
        <taxon>Enoplea</taxon>
        <taxon>Dorylaimia</taxon>
        <taxon>Trichinellida</taxon>
        <taxon>Trichinellidae</taxon>
        <taxon>Trichinella</taxon>
    </lineage>
</organism>
<feature type="compositionally biased region" description="Acidic residues" evidence="1">
    <location>
        <begin position="37"/>
        <end position="46"/>
    </location>
</feature>
<evidence type="ECO:0000313" key="3">
    <source>
        <dbReference type="Proteomes" id="UP000054721"/>
    </source>
</evidence>